<keyword evidence="3" id="KW-1185">Reference proteome</keyword>
<protein>
    <submittedName>
        <fullName evidence="2">Uncharacterized protein</fullName>
    </submittedName>
</protein>
<dbReference type="STRING" id="503106.A0A218ZDW7"/>
<gene>
    <name evidence="2" type="ORF">B2J93_827</name>
</gene>
<feature type="transmembrane region" description="Helical" evidence="1">
    <location>
        <begin position="106"/>
        <end position="128"/>
    </location>
</feature>
<keyword evidence="1" id="KW-0472">Membrane</keyword>
<evidence type="ECO:0000256" key="1">
    <source>
        <dbReference type="SAM" id="Phobius"/>
    </source>
</evidence>
<proteinExistence type="predicted"/>
<dbReference type="AlphaFoldDB" id="A0A218ZDW7"/>
<dbReference type="InParanoid" id="A0A218ZDW7"/>
<reference evidence="2 3" key="1">
    <citation type="submission" date="2017-04" db="EMBL/GenBank/DDBJ databases">
        <title>Draft genome sequence of Marssonina coronaria NL1: causal agent of apple blotch.</title>
        <authorList>
            <person name="Cheng Q."/>
        </authorList>
    </citation>
    <scope>NUCLEOTIDE SEQUENCE [LARGE SCALE GENOMIC DNA]</scope>
    <source>
        <strain evidence="2 3">NL1</strain>
    </source>
</reference>
<name>A0A218ZDW7_9HELO</name>
<accession>A0A218ZDW7</accession>
<keyword evidence="1" id="KW-0812">Transmembrane</keyword>
<comment type="caution">
    <text evidence="2">The sequence shown here is derived from an EMBL/GenBank/DDBJ whole genome shotgun (WGS) entry which is preliminary data.</text>
</comment>
<sequence length="323" mass="36008">MSAFSRGLLLRHQCTFKAPRAVQFPQSKGCQQSQYLSSSSILRAVKKARTSQPSIKSGLLKAKPSTPVKASTPTSPAVYQTFASTLAQKSRPTLLYEAPSHTNYMIACYGTAGFCFVYSISCFWTNYINVPPDISAWVPFAFAGISFLMAALGGWLVLGPSRLVKTIKAVPRGVNMAQGSLAKSASVPELQIEIELKKMFPVPFFPAKKMCVRPREVTIPFRFVPQDKRASIQEARELSRQQALERQKLEDSYRGNFFTSPMRRLGTAFSKASFGLFTAMKRVWTREGMMMVEIQDQMYKVDITSGWALDGGKALDRLVRIKP</sequence>
<evidence type="ECO:0000313" key="3">
    <source>
        <dbReference type="Proteomes" id="UP000242519"/>
    </source>
</evidence>
<keyword evidence="1" id="KW-1133">Transmembrane helix</keyword>
<feature type="transmembrane region" description="Helical" evidence="1">
    <location>
        <begin position="134"/>
        <end position="158"/>
    </location>
</feature>
<dbReference type="Proteomes" id="UP000242519">
    <property type="component" value="Unassembled WGS sequence"/>
</dbReference>
<evidence type="ECO:0000313" key="2">
    <source>
        <dbReference type="EMBL" id="OWP06188.1"/>
    </source>
</evidence>
<dbReference type="OrthoDB" id="4140442at2759"/>
<dbReference type="EMBL" id="MZNU01000053">
    <property type="protein sequence ID" value="OWP06188.1"/>
    <property type="molecule type" value="Genomic_DNA"/>
</dbReference>
<organism evidence="2 3">
    <name type="scientific">Diplocarpon coronariae</name>
    <dbReference type="NCBI Taxonomy" id="2795749"/>
    <lineage>
        <taxon>Eukaryota</taxon>
        <taxon>Fungi</taxon>
        <taxon>Dikarya</taxon>
        <taxon>Ascomycota</taxon>
        <taxon>Pezizomycotina</taxon>
        <taxon>Leotiomycetes</taxon>
        <taxon>Helotiales</taxon>
        <taxon>Drepanopezizaceae</taxon>
        <taxon>Diplocarpon</taxon>
    </lineage>
</organism>